<organism evidence="1 2">
    <name type="scientific">Streptomyces toxytricini</name>
    <name type="common">Actinomyces toxytricini</name>
    <dbReference type="NCBI Taxonomy" id="67369"/>
    <lineage>
        <taxon>Bacteria</taxon>
        <taxon>Bacillati</taxon>
        <taxon>Actinomycetota</taxon>
        <taxon>Actinomycetes</taxon>
        <taxon>Kitasatosporales</taxon>
        <taxon>Streptomycetaceae</taxon>
        <taxon>Streptomyces</taxon>
    </lineage>
</organism>
<accession>A0ABW8EM47</accession>
<dbReference type="Proteomes" id="UP001617351">
    <property type="component" value="Unassembled WGS sequence"/>
</dbReference>
<sequence>MSSVDGLAAVGLGGRGLLWAGEGSYGSEGFIARLTPDRNLTWAMFFTDSNPFTRIHLAGGTATFASTSGTRRTVHIEDPALPSAAPTLRARHAG</sequence>
<keyword evidence="2" id="KW-1185">Reference proteome</keyword>
<comment type="caution">
    <text evidence="1">The sequence shown here is derived from an EMBL/GenBank/DDBJ whole genome shotgun (WGS) entry which is preliminary data.</text>
</comment>
<evidence type="ECO:0000313" key="1">
    <source>
        <dbReference type="EMBL" id="MFJ2822951.1"/>
    </source>
</evidence>
<dbReference type="RefSeq" id="WP_402381995.1">
    <property type="nucleotide sequence ID" value="NZ_JBIUYY010000007.1"/>
</dbReference>
<name>A0ABW8EM47_STRT5</name>
<protein>
    <submittedName>
        <fullName evidence="1">Uncharacterized protein</fullName>
    </submittedName>
</protein>
<gene>
    <name evidence="1" type="ORF">ACIO7M_17815</name>
</gene>
<dbReference type="EMBL" id="JBIUYY010000007">
    <property type="protein sequence ID" value="MFJ2822951.1"/>
    <property type="molecule type" value="Genomic_DNA"/>
</dbReference>
<evidence type="ECO:0000313" key="2">
    <source>
        <dbReference type="Proteomes" id="UP001617351"/>
    </source>
</evidence>
<reference evidence="1 2" key="1">
    <citation type="submission" date="2024-10" db="EMBL/GenBank/DDBJ databases">
        <title>The Natural Products Discovery Center: Release of the First 8490 Sequenced Strains for Exploring Actinobacteria Biosynthetic Diversity.</title>
        <authorList>
            <person name="Kalkreuter E."/>
            <person name="Kautsar S.A."/>
            <person name="Yang D."/>
            <person name="Bader C.D."/>
            <person name="Teijaro C.N."/>
            <person name="Fluegel L."/>
            <person name="Davis C.M."/>
            <person name="Simpson J.R."/>
            <person name="Lauterbach L."/>
            <person name="Steele A.D."/>
            <person name="Gui C."/>
            <person name="Meng S."/>
            <person name="Li G."/>
            <person name="Viehrig K."/>
            <person name="Ye F."/>
            <person name="Su P."/>
            <person name="Kiefer A.F."/>
            <person name="Nichols A."/>
            <person name="Cepeda A.J."/>
            <person name="Yan W."/>
            <person name="Fan B."/>
            <person name="Jiang Y."/>
            <person name="Adhikari A."/>
            <person name="Zheng C.-J."/>
            <person name="Schuster L."/>
            <person name="Cowan T.M."/>
            <person name="Smanski M.J."/>
            <person name="Chevrette M.G."/>
            <person name="De Carvalho L.P.S."/>
            <person name="Shen B."/>
        </authorList>
    </citation>
    <scope>NUCLEOTIDE SEQUENCE [LARGE SCALE GENOMIC DNA]</scope>
    <source>
        <strain evidence="1 2">NPDC087220</strain>
    </source>
</reference>
<proteinExistence type="predicted"/>